<feature type="transmembrane region" description="Helical" evidence="8">
    <location>
        <begin position="34"/>
        <end position="59"/>
    </location>
</feature>
<evidence type="ECO:0000259" key="9">
    <source>
        <dbReference type="Pfam" id="PF01578"/>
    </source>
</evidence>
<evidence type="ECO:0000256" key="7">
    <source>
        <dbReference type="ARBA" id="ARBA00023136"/>
    </source>
</evidence>
<dbReference type="InterPro" id="IPR002541">
    <property type="entry name" value="Cyt_c_assembly"/>
</dbReference>
<comment type="subcellular location">
    <subcellularLocation>
        <location evidence="1">Membrane</location>
        <topology evidence="1">Multi-pass membrane protein</topology>
    </subcellularLocation>
</comment>
<dbReference type="GO" id="GO:0020037">
    <property type="term" value="F:heme binding"/>
    <property type="evidence" value="ECO:0007669"/>
    <property type="project" value="InterPro"/>
</dbReference>
<accession>A0A0S7WTV3</accession>
<dbReference type="PANTHER" id="PTHR30071:SF1">
    <property type="entry name" value="CYTOCHROME B_B6 PROTEIN-RELATED"/>
    <property type="match status" value="1"/>
</dbReference>
<feature type="transmembrane region" description="Helical" evidence="8">
    <location>
        <begin position="176"/>
        <end position="194"/>
    </location>
</feature>
<feature type="transmembrane region" description="Helical" evidence="8">
    <location>
        <begin position="71"/>
        <end position="91"/>
    </location>
</feature>
<keyword evidence="4 8" id="KW-0812">Transmembrane</keyword>
<feature type="domain" description="Cytochrome c assembly protein" evidence="9">
    <location>
        <begin position="7"/>
        <end position="159"/>
    </location>
</feature>
<evidence type="ECO:0000256" key="3">
    <source>
        <dbReference type="ARBA" id="ARBA00016463"/>
    </source>
</evidence>
<dbReference type="GO" id="GO:0005886">
    <property type="term" value="C:plasma membrane"/>
    <property type="evidence" value="ECO:0007669"/>
    <property type="project" value="TreeGrafter"/>
</dbReference>
<sequence>MGIVAGVSMLVSLVLILFFAPLEKEMGIVQKIFYVHVASAFAAFTAFGLTFICSIAYLVRRSRAYDQVAASSVEVGLVFCTIVLLTGPIWARAAWGVWWTWDPRLTTTLVLWLIYVGYLLLRASAMRERRRAVAAVYGIIGFIDVPIVFMSIRWWRTIHPVVIELGGIGLSPRMKLVFFITLLAFFLWYLYLLMIRWRVAALEEEIDDLRKRRISEGSIP</sequence>
<evidence type="ECO:0000256" key="8">
    <source>
        <dbReference type="SAM" id="Phobius"/>
    </source>
</evidence>
<evidence type="ECO:0000313" key="10">
    <source>
        <dbReference type="EMBL" id="KPJ53616.1"/>
    </source>
</evidence>
<comment type="caution">
    <text evidence="10">The sequence shown here is derived from an EMBL/GenBank/DDBJ whole genome shotgun (WGS) entry which is preliminary data.</text>
</comment>
<evidence type="ECO:0000313" key="11">
    <source>
        <dbReference type="Proteomes" id="UP000052008"/>
    </source>
</evidence>
<evidence type="ECO:0000256" key="2">
    <source>
        <dbReference type="ARBA" id="ARBA00005840"/>
    </source>
</evidence>
<dbReference type="InterPro" id="IPR003557">
    <property type="entry name" value="Cyt_c_biogenesis_CcmC"/>
</dbReference>
<protein>
    <recommendedName>
        <fullName evidence="3">Heme exporter protein C</fullName>
    </recommendedName>
</protein>
<comment type="similarity">
    <text evidence="2">Belongs to the CcmC/CycZ/HelC family.</text>
</comment>
<dbReference type="STRING" id="1703770.AMJ39_03655"/>
<evidence type="ECO:0000256" key="6">
    <source>
        <dbReference type="ARBA" id="ARBA00022989"/>
    </source>
</evidence>
<dbReference type="PRINTS" id="PR01386">
    <property type="entry name" value="CCMCBIOGNSIS"/>
</dbReference>
<evidence type="ECO:0000256" key="1">
    <source>
        <dbReference type="ARBA" id="ARBA00004141"/>
    </source>
</evidence>
<dbReference type="PANTHER" id="PTHR30071">
    <property type="entry name" value="HEME EXPORTER PROTEIN C"/>
    <property type="match status" value="1"/>
</dbReference>
<proteinExistence type="inferred from homology"/>
<evidence type="ECO:0000256" key="5">
    <source>
        <dbReference type="ARBA" id="ARBA00022748"/>
    </source>
</evidence>
<dbReference type="GO" id="GO:0015232">
    <property type="term" value="F:heme transmembrane transporter activity"/>
    <property type="evidence" value="ECO:0007669"/>
    <property type="project" value="InterPro"/>
</dbReference>
<dbReference type="AlphaFoldDB" id="A0A0S7WTV3"/>
<keyword evidence="5" id="KW-0201">Cytochrome c-type biogenesis</keyword>
<feature type="transmembrane region" description="Helical" evidence="8">
    <location>
        <begin position="133"/>
        <end position="156"/>
    </location>
</feature>
<dbReference type="Pfam" id="PF01578">
    <property type="entry name" value="Cytochrom_C_asm"/>
    <property type="match status" value="1"/>
</dbReference>
<evidence type="ECO:0000256" key="4">
    <source>
        <dbReference type="ARBA" id="ARBA00022692"/>
    </source>
</evidence>
<dbReference type="Proteomes" id="UP000052008">
    <property type="component" value="Unassembled WGS sequence"/>
</dbReference>
<gene>
    <name evidence="10" type="ORF">AMJ39_03655</name>
</gene>
<name>A0A0S7WTV3_UNCT6</name>
<keyword evidence="6 8" id="KW-1133">Transmembrane helix</keyword>
<dbReference type="InterPro" id="IPR045062">
    <property type="entry name" value="Cyt_c_biogenesis_CcsA/CcmC"/>
</dbReference>
<dbReference type="EMBL" id="LIZS01000015">
    <property type="protein sequence ID" value="KPJ53616.1"/>
    <property type="molecule type" value="Genomic_DNA"/>
</dbReference>
<feature type="transmembrane region" description="Helical" evidence="8">
    <location>
        <begin position="103"/>
        <end position="121"/>
    </location>
</feature>
<organism evidence="10 11">
    <name type="scientific">candidate division TA06 bacterium DG_24</name>
    <dbReference type="NCBI Taxonomy" id="1703770"/>
    <lineage>
        <taxon>Bacteria</taxon>
        <taxon>Bacteria division TA06</taxon>
    </lineage>
</organism>
<reference evidence="10 11" key="1">
    <citation type="journal article" date="2015" name="Microbiome">
        <title>Genomic resolution of linkages in carbon, nitrogen, and sulfur cycling among widespread estuary sediment bacteria.</title>
        <authorList>
            <person name="Baker B.J."/>
            <person name="Lazar C.S."/>
            <person name="Teske A.P."/>
            <person name="Dick G.J."/>
        </authorList>
    </citation>
    <scope>NUCLEOTIDE SEQUENCE [LARGE SCALE GENOMIC DNA]</scope>
    <source>
        <strain evidence="10">DG_24</strain>
    </source>
</reference>
<dbReference type="GO" id="GO:0017004">
    <property type="term" value="P:cytochrome complex assembly"/>
    <property type="evidence" value="ECO:0007669"/>
    <property type="project" value="UniProtKB-KW"/>
</dbReference>
<keyword evidence="7 8" id="KW-0472">Membrane</keyword>
<dbReference type="PATRIC" id="fig|1703770.3.peg.1552"/>